<evidence type="ECO:0000313" key="2">
    <source>
        <dbReference type="Proteomes" id="UP001370490"/>
    </source>
</evidence>
<name>A0AAN8UEQ4_9MAGN</name>
<proteinExistence type="predicted"/>
<organism evidence="1 2">
    <name type="scientific">Dillenia turbinata</name>
    <dbReference type="NCBI Taxonomy" id="194707"/>
    <lineage>
        <taxon>Eukaryota</taxon>
        <taxon>Viridiplantae</taxon>
        <taxon>Streptophyta</taxon>
        <taxon>Embryophyta</taxon>
        <taxon>Tracheophyta</taxon>
        <taxon>Spermatophyta</taxon>
        <taxon>Magnoliopsida</taxon>
        <taxon>eudicotyledons</taxon>
        <taxon>Gunneridae</taxon>
        <taxon>Pentapetalae</taxon>
        <taxon>Dilleniales</taxon>
        <taxon>Dilleniaceae</taxon>
        <taxon>Dillenia</taxon>
    </lineage>
</organism>
<protein>
    <submittedName>
        <fullName evidence="1">Uncharacterized protein</fullName>
    </submittedName>
</protein>
<accession>A0AAN8UEQ4</accession>
<dbReference type="PANTHER" id="PTHR37763">
    <property type="entry name" value="EXOSOME COMPLEX EXONUCLEASE"/>
    <property type="match status" value="1"/>
</dbReference>
<dbReference type="Proteomes" id="UP001370490">
    <property type="component" value="Unassembled WGS sequence"/>
</dbReference>
<evidence type="ECO:0000313" key="1">
    <source>
        <dbReference type="EMBL" id="KAK6912624.1"/>
    </source>
</evidence>
<keyword evidence="2" id="KW-1185">Reference proteome</keyword>
<dbReference type="EMBL" id="JBAMMX010000027">
    <property type="protein sequence ID" value="KAK6912624.1"/>
    <property type="molecule type" value="Genomic_DNA"/>
</dbReference>
<gene>
    <name evidence="1" type="ORF">RJ641_022225</name>
</gene>
<dbReference type="PANTHER" id="PTHR37763:SF1">
    <property type="entry name" value="EXOSOME COMPLEX EXONUCLEASE"/>
    <property type="match status" value="1"/>
</dbReference>
<reference evidence="1 2" key="1">
    <citation type="submission" date="2023-12" db="EMBL/GenBank/DDBJ databases">
        <title>A high-quality genome assembly for Dillenia turbinata (Dilleniales).</title>
        <authorList>
            <person name="Chanderbali A."/>
        </authorList>
    </citation>
    <scope>NUCLEOTIDE SEQUENCE [LARGE SCALE GENOMIC DNA]</scope>
    <source>
        <strain evidence="1">LSX21</strain>
        <tissue evidence="1">Leaf</tissue>
    </source>
</reference>
<dbReference type="AlphaFoldDB" id="A0AAN8UEQ4"/>
<sequence length="486" mass="55244">MNIMISQLGLVSGEEISFEESSWLESTVPAVIMARFKFVGDAIGNCTFFKPFCLGEMAYKQVKNLFCSTMYAANKRNSSMKTNLLLFHCSNEPQEEILRTDQWYEMAFAKLKKLTHLLKNVDLIDGRLINIDNDSIVFDEYIAEKMIEFKSLSRAFLGCPSVQQALQKNVMATTQATQGMSMVYFGKASERAPLTVNSLTTVCNFLNISAQQRKVIRLTVSPQVTQHQIWMGTLEEILNGLKSDMETLDYCNKGNKMGLQIVSTCLKFLHETAIDPDSTSWMKPAPTKPAADPASNKWEDVLEMFNDLIACLRDERRLSFHVSKLEFMKEGLLQIRDVLIDKKIGYREVRHQESLVQKKLSKTLGHSSKCMFTLLQYYLYGTIRDVEVDICGGLYGGSGKKAFYLCMGKLLTSDEENMVWSGVKQLDRALRLFKFVWETAGMKRVMELQGHLWCVGAVCRTITYRGNLFFVHGINLVDQGDGCRTR</sequence>
<comment type="caution">
    <text evidence="1">The sequence shown here is derived from an EMBL/GenBank/DDBJ whole genome shotgun (WGS) entry which is preliminary data.</text>
</comment>